<evidence type="ECO:0000256" key="8">
    <source>
        <dbReference type="HAMAP-Rule" id="MF_00310"/>
    </source>
</evidence>
<keyword evidence="3 8" id="KW-1003">Cell membrane</keyword>
<evidence type="ECO:0000259" key="10">
    <source>
        <dbReference type="Pfam" id="PF02874"/>
    </source>
</evidence>
<dbReference type="GO" id="GO:0042777">
    <property type="term" value="P:proton motive force-driven plasma membrane ATP synthesis"/>
    <property type="evidence" value="ECO:0007669"/>
    <property type="project" value="UniProtKB-UniRule"/>
</dbReference>
<feature type="domain" description="ATP synthase A/B type C-terminal" evidence="11">
    <location>
        <begin position="357"/>
        <end position="456"/>
    </location>
</feature>
<dbReference type="InterPro" id="IPR055190">
    <property type="entry name" value="ATP-synt_VA_C"/>
</dbReference>
<evidence type="ECO:0000256" key="2">
    <source>
        <dbReference type="ARBA" id="ARBA00022448"/>
    </source>
</evidence>
<dbReference type="PANTHER" id="PTHR43389:SF4">
    <property type="entry name" value="V-TYPE PROTON ATPASE SUBUNIT B"/>
    <property type="match status" value="1"/>
</dbReference>
<dbReference type="CDD" id="cd01135">
    <property type="entry name" value="V_A-ATPase_B"/>
    <property type="match status" value="1"/>
</dbReference>
<sequence>MKEYQTITEISGPLVFAEVDEPVGYDEIVEIETEDGRTLRGQVLESSEGIVSIQVFEGTGGIDRNASVRFLGETMKMPVTEDLLGRVLDGSGNPIDGGPEIVPEERHDIVGEAINPYSREYPEEFIQTGVSAIDGMNTLVRGQKLPIFSASGLPHNELALQIARQATVPEEDEEGEGSEFAVVFGAMGITAEEANEFMDDFERTGALERSVVFMNLADDPAVERQVTPRLALTTAEYLAFEKDYHVLVILTDMTNYCEALREIGAAREEVPGRRGYPGYMYTDLAQLYERAGRIEGKEGSVTQIPILTMPGDDDTHPIPDLTGYITEGQIMMDRDLNSQGIEPPVNVLPSLSRLMDDGIGEGLTREDHGDVSDQMYAAYAEGEDLRDLVNIVGREALSERDNKFLDFADRFETEFVQQGYDTNRSIDETLEIGWDLLSTLPKEALNRIDEDLIAEHYREDESEAAEVTAD</sequence>
<dbReference type="InterPro" id="IPR027417">
    <property type="entry name" value="P-loop_NTPase"/>
</dbReference>
<feature type="domain" description="ATPase F1/V1/A1 complex alpha/beta subunit nucleotide-binding" evidence="9">
    <location>
        <begin position="129"/>
        <end position="352"/>
    </location>
</feature>
<keyword evidence="5 8" id="KW-0406">Ion transport</keyword>
<evidence type="ECO:0000256" key="1">
    <source>
        <dbReference type="ARBA" id="ARBA00008936"/>
    </source>
</evidence>
<dbReference type="InterPro" id="IPR004100">
    <property type="entry name" value="ATPase_F1/V1/A1_a/bsu_N"/>
</dbReference>
<evidence type="ECO:0000256" key="6">
    <source>
        <dbReference type="ARBA" id="ARBA00023136"/>
    </source>
</evidence>
<dbReference type="AlphaFoldDB" id="A0ABD5SN37"/>
<evidence type="ECO:0000313" key="12">
    <source>
        <dbReference type="EMBL" id="MFC6764500.1"/>
    </source>
</evidence>
<evidence type="ECO:0000256" key="3">
    <source>
        <dbReference type="ARBA" id="ARBA00022475"/>
    </source>
</evidence>
<keyword evidence="2 8" id="KW-0813">Transport</keyword>
<comment type="subunit">
    <text evidence="8">Has multiple subunits with at least A(3), B(3), C, D, E, F, H, I and proteolipid K(x).</text>
</comment>
<dbReference type="PANTHER" id="PTHR43389">
    <property type="entry name" value="V-TYPE PROTON ATPASE SUBUNIT B"/>
    <property type="match status" value="1"/>
</dbReference>
<keyword evidence="7 8" id="KW-0066">ATP synthesis</keyword>
<comment type="caution">
    <text evidence="12">The sequence shown here is derived from an EMBL/GenBank/DDBJ whole genome shotgun (WGS) entry which is preliminary data.</text>
</comment>
<dbReference type="HAMAP" id="MF_00310">
    <property type="entry name" value="ATP_synth_B_arch"/>
    <property type="match status" value="1"/>
</dbReference>
<dbReference type="InterPro" id="IPR000194">
    <property type="entry name" value="ATPase_F1/V1/A1_a/bsu_nucl-bd"/>
</dbReference>
<dbReference type="EMBL" id="JBHSWV010000087">
    <property type="protein sequence ID" value="MFC6764500.1"/>
    <property type="molecule type" value="Genomic_DNA"/>
</dbReference>
<dbReference type="Proteomes" id="UP001596383">
    <property type="component" value="Unassembled WGS sequence"/>
</dbReference>
<dbReference type="CDD" id="cd18118">
    <property type="entry name" value="ATP-synt_V_A-type_beta_N"/>
    <property type="match status" value="1"/>
</dbReference>
<keyword evidence="6 8" id="KW-0472">Membrane</keyword>
<dbReference type="PIRSF" id="PIRSF039114">
    <property type="entry name" value="V-ATPsynth_beta/V-ATPase_B"/>
    <property type="match status" value="1"/>
</dbReference>
<evidence type="ECO:0000259" key="9">
    <source>
        <dbReference type="Pfam" id="PF00006"/>
    </source>
</evidence>
<dbReference type="Pfam" id="PF02874">
    <property type="entry name" value="ATP-synt_ab_N"/>
    <property type="match status" value="1"/>
</dbReference>
<evidence type="ECO:0000259" key="11">
    <source>
        <dbReference type="Pfam" id="PF22919"/>
    </source>
</evidence>
<dbReference type="NCBIfam" id="TIGR01041">
    <property type="entry name" value="ATP_syn_B_arch"/>
    <property type="match status" value="1"/>
</dbReference>
<dbReference type="SUPFAM" id="SSF52540">
    <property type="entry name" value="P-loop containing nucleoside triphosphate hydrolases"/>
    <property type="match status" value="1"/>
</dbReference>
<feature type="domain" description="ATPase F1/V1/A1 complex alpha/beta subunit N-terminal" evidence="10">
    <location>
        <begin position="7"/>
        <end position="72"/>
    </location>
</feature>
<evidence type="ECO:0000256" key="7">
    <source>
        <dbReference type="ARBA" id="ARBA00023310"/>
    </source>
</evidence>
<comment type="similarity">
    <text evidence="1 8">Belongs to the ATPase alpha/beta chains family.</text>
</comment>
<dbReference type="GO" id="GO:0046933">
    <property type="term" value="F:proton-transporting ATP synthase activity, rotational mechanism"/>
    <property type="evidence" value="ECO:0007669"/>
    <property type="project" value="UniProtKB-UniRule"/>
</dbReference>
<dbReference type="Gene3D" id="3.40.50.12240">
    <property type="match status" value="1"/>
</dbReference>
<dbReference type="CDD" id="cd18112">
    <property type="entry name" value="ATP-synt_V_A-type_beta_C"/>
    <property type="match status" value="1"/>
</dbReference>
<keyword evidence="4 8" id="KW-0375">Hydrogen ion transport</keyword>
<reference evidence="12 13" key="1">
    <citation type="journal article" date="2019" name="Int. J. Syst. Evol. Microbiol.">
        <title>The Global Catalogue of Microorganisms (GCM) 10K type strain sequencing project: providing services to taxonomists for standard genome sequencing and annotation.</title>
        <authorList>
            <consortium name="The Broad Institute Genomics Platform"/>
            <consortium name="The Broad Institute Genome Sequencing Center for Infectious Disease"/>
            <person name="Wu L."/>
            <person name="Ma J."/>
        </authorList>
    </citation>
    <scope>NUCLEOTIDE SEQUENCE [LARGE SCALE GENOMIC DNA]</scope>
    <source>
        <strain evidence="12 13">LMG 29247</strain>
    </source>
</reference>
<organism evidence="12 13">
    <name type="scientific">Natrinema soli</name>
    <dbReference type="NCBI Taxonomy" id="1930624"/>
    <lineage>
        <taxon>Archaea</taxon>
        <taxon>Methanobacteriati</taxon>
        <taxon>Methanobacteriota</taxon>
        <taxon>Stenosarchaea group</taxon>
        <taxon>Halobacteria</taxon>
        <taxon>Halobacteriales</taxon>
        <taxon>Natrialbaceae</taxon>
        <taxon>Natrinema</taxon>
    </lineage>
</organism>
<comment type="subcellular location">
    <subcellularLocation>
        <location evidence="8">Cell membrane</location>
        <topology evidence="8">Peripheral membrane protein</topology>
    </subcellularLocation>
</comment>
<name>A0ABD5SN37_9EURY</name>
<dbReference type="SUPFAM" id="SSF47917">
    <property type="entry name" value="C-terminal domain of alpha and beta subunits of F1 ATP synthase"/>
    <property type="match status" value="1"/>
</dbReference>
<comment type="function">
    <text evidence="8">Component of the A-type ATP synthase that produces ATP from ADP in the presence of a proton gradient across the membrane. The B chain is a regulatory subunit.</text>
</comment>
<proteinExistence type="inferred from homology"/>
<protein>
    <recommendedName>
        <fullName evidence="8">A-type ATP synthase subunit B</fullName>
    </recommendedName>
</protein>
<evidence type="ECO:0000313" key="13">
    <source>
        <dbReference type="Proteomes" id="UP001596383"/>
    </source>
</evidence>
<dbReference type="InterPro" id="IPR022879">
    <property type="entry name" value="V-ATPase_su_B/beta"/>
</dbReference>
<gene>
    <name evidence="8" type="primary">atpB</name>
    <name evidence="12" type="ORF">ACFQE6_05455</name>
</gene>
<evidence type="ECO:0000256" key="5">
    <source>
        <dbReference type="ARBA" id="ARBA00023065"/>
    </source>
</evidence>
<keyword evidence="13" id="KW-1185">Reference proteome</keyword>
<dbReference type="RefSeq" id="WP_273737561.1">
    <property type="nucleotide sequence ID" value="NZ_JAQIVI010000087.1"/>
</dbReference>
<dbReference type="Pfam" id="PF00006">
    <property type="entry name" value="ATP-synt_ab"/>
    <property type="match status" value="1"/>
</dbReference>
<accession>A0ABD5SN37</accession>
<dbReference type="GO" id="GO:0005886">
    <property type="term" value="C:plasma membrane"/>
    <property type="evidence" value="ECO:0007669"/>
    <property type="project" value="UniProtKB-SubCell"/>
</dbReference>
<dbReference type="PROSITE" id="PS00152">
    <property type="entry name" value="ATPASE_ALPHA_BETA"/>
    <property type="match status" value="1"/>
</dbReference>
<dbReference type="NCBIfam" id="NF003235">
    <property type="entry name" value="PRK04196.1"/>
    <property type="match status" value="1"/>
</dbReference>
<evidence type="ECO:0000256" key="4">
    <source>
        <dbReference type="ARBA" id="ARBA00022781"/>
    </source>
</evidence>
<dbReference type="Pfam" id="PF22919">
    <property type="entry name" value="ATP-synt_VA_C"/>
    <property type="match status" value="1"/>
</dbReference>
<dbReference type="InterPro" id="IPR005724">
    <property type="entry name" value="ATPase_A1-cplx_bsu"/>
</dbReference>
<dbReference type="GO" id="GO:0005524">
    <property type="term" value="F:ATP binding"/>
    <property type="evidence" value="ECO:0007669"/>
    <property type="project" value="UniProtKB-UniRule"/>
</dbReference>
<dbReference type="InterPro" id="IPR020003">
    <property type="entry name" value="ATPase_a/bsu_AS"/>
</dbReference>